<dbReference type="FunFam" id="3.30.420.40:FF:000026">
    <property type="entry name" value="Heat shock protein 70"/>
    <property type="match status" value="1"/>
</dbReference>
<dbReference type="InterPro" id="IPR029048">
    <property type="entry name" value="HSP70_C_sf"/>
</dbReference>
<comment type="similarity">
    <text evidence="1 6">Belongs to the heat shock protein 70 family.</text>
</comment>
<dbReference type="AlphaFoldDB" id="A0AAU9FME0"/>
<dbReference type="Gene3D" id="3.30.30.30">
    <property type="match status" value="1"/>
</dbReference>
<keyword evidence="3 6" id="KW-0067">ATP-binding</keyword>
<reference evidence="8 9" key="1">
    <citation type="submission" date="2024-02" db="EMBL/GenBank/DDBJ databases">
        <title>A chromosome-level genome assembly of Drosophila madeirensis, a fruit fly species endemic to Madeira island.</title>
        <authorList>
            <person name="Tomihara K."/>
            <person name="Llopart A."/>
            <person name="Yamamoto D."/>
        </authorList>
    </citation>
    <scope>NUCLEOTIDE SEQUENCE [LARGE SCALE GENOMIC DNA]</scope>
    <source>
        <strain evidence="8 9">RF1</strain>
    </source>
</reference>
<dbReference type="Gene3D" id="1.20.1270.10">
    <property type="match status" value="1"/>
</dbReference>
<dbReference type="PROSITE" id="PS00297">
    <property type="entry name" value="HSP70_1"/>
    <property type="match status" value="1"/>
</dbReference>
<dbReference type="EMBL" id="AP029265">
    <property type="protein sequence ID" value="BFF96998.1"/>
    <property type="molecule type" value="Genomic_DNA"/>
</dbReference>
<dbReference type="FunFam" id="3.90.640.10:FF:000134">
    <property type="entry name" value="Heat shock cognate 71 kDa protein"/>
    <property type="match status" value="1"/>
</dbReference>
<dbReference type="Gene3D" id="3.30.420.40">
    <property type="match status" value="2"/>
</dbReference>
<dbReference type="PROSITE" id="PS00329">
    <property type="entry name" value="HSP70_2"/>
    <property type="match status" value="1"/>
</dbReference>
<evidence type="ECO:0000256" key="4">
    <source>
        <dbReference type="ARBA" id="ARBA00023016"/>
    </source>
</evidence>
<evidence type="ECO:0000256" key="6">
    <source>
        <dbReference type="RuleBase" id="RU003322"/>
    </source>
</evidence>
<dbReference type="InterPro" id="IPR018181">
    <property type="entry name" value="Heat_shock_70_CS"/>
</dbReference>
<evidence type="ECO:0000256" key="5">
    <source>
        <dbReference type="ARBA" id="ARBA00072095"/>
    </source>
</evidence>
<gene>
    <name evidence="8" type="ORF">DMAD_05501</name>
</gene>
<dbReference type="PROSITE" id="PS01036">
    <property type="entry name" value="HSP70_3"/>
    <property type="match status" value="1"/>
</dbReference>
<dbReference type="FunFam" id="3.30.420.40:FF:000135">
    <property type="entry name" value="Heat shock cognate 71 kDa protein"/>
    <property type="match status" value="1"/>
</dbReference>
<protein>
    <recommendedName>
        <fullName evidence="5">Heat shock 70 kDa protein cognate 4</fullName>
    </recommendedName>
</protein>
<evidence type="ECO:0000256" key="3">
    <source>
        <dbReference type="ARBA" id="ARBA00022840"/>
    </source>
</evidence>
<dbReference type="SUPFAM" id="SSF100920">
    <property type="entry name" value="Heat shock protein 70kD (HSP70), peptide-binding domain"/>
    <property type="match status" value="1"/>
</dbReference>
<evidence type="ECO:0000313" key="8">
    <source>
        <dbReference type="EMBL" id="BFF96998.1"/>
    </source>
</evidence>
<dbReference type="InterPro" id="IPR013126">
    <property type="entry name" value="Hsp_70_fam"/>
</dbReference>
<dbReference type="GO" id="GO:0006950">
    <property type="term" value="P:response to stress"/>
    <property type="evidence" value="ECO:0007669"/>
    <property type="project" value="UniProtKB-ARBA"/>
</dbReference>
<keyword evidence="9" id="KW-1185">Reference proteome</keyword>
<sequence>MPKLPAVGIDLGTTYSCVGVFQHGKVEIIANDQGNRTTPSYVAFTESERLIGDAAKNQVAMNPNNTIFDAKRLIGRKFDDATVQSDMKHWPFEVVSDNGKPRIRVEYKGEKKSFYPEEVSSMVLTKMRETAEAYLGGSVTDAVVTVPAYFNDSQRQATKDAGAIAGLNVLRIINEPTAAAIAYGLDKQGTSERNVLIFDLGGGTFDVSVLTIEDGIFEVKATAGDTHLGGEDFDNRLVNHFVQEFQRKHKRDLGQNKRALRRLRTACERAKRTLSSSTQASIEIDSLFEGIDFYTSVTRARFEELNGDLFRGTMEPVAKALRDGKMDKSQIHDIVLVGGSTRIPKVQRLLQDFFNGKELNKSINPDEAVAYGAAVQAAILHGDKSEAVQDLLLLDVTPLSLGIETAGGVMTTLIKRNTTIPTKQTQIFTTYADNQPGVLIQVYEGERAMTRDNNILGKFELSAIPPAPRGVPQVEVTFDIDANGILNVNALEKSTGKENRITITNDKGRLSKEDIERMVNEADAYRQADEQQRDRVNAKNQLEGYCFQLRSTLDDEQLRSRISDADRDTVLQKCSETIAWLDANQLAERQEYEHRQQELERICSPIITRLYQSAGMQQPPPSGGSANGPATGGGGSAGPTIEEVD</sequence>
<dbReference type="FunFam" id="3.30.420.40:FF:000172">
    <property type="entry name" value="Heat shock 70 kDa protein"/>
    <property type="match status" value="1"/>
</dbReference>
<evidence type="ECO:0000256" key="7">
    <source>
        <dbReference type="SAM" id="MobiDB-lite"/>
    </source>
</evidence>
<dbReference type="Pfam" id="PF00012">
    <property type="entry name" value="HSP70"/>
    <property type="match status" value="1"/>
</dbReference>
<dbReference type="CDD" id="cd10233">
    <property type="entry name" value="ASKHA_NBD_HSP70_HSPA1"/>
    <property type="match status" value="1"/>
</dbReference>
<dbReference type="FunFam" id="1.20.1270.10:FF:000003">
    <property type="entry name" value="heat shock cognate 71 kDa protein-like"/>
    <property type="match status" value="1"/>
</dbReference>
<dbReference type="Gene3D" id="3.90.640.10">
    <property type="entry name" value="Actin, Chain A, domain 4"/>
    <property type="match status" value="1"/>
</dbReference>
<keyword evidence="4 8" id="KW-0346">Stress response</keyword>
<dbReference type="FunFam" id="2.60.34.10:FF:000002">
    <property type="entry name" value="Heat shock 70 kDa"/>
    <property type="match status" value="1"/>
</dbReference>
<dbReference type="NCBIfam" id="NF001413">
    <property type="entry name" value="PRK00290.1"/>
    <property type="match status" value="1"/>
</dbReference>
<dbReference type="GO" id="GO:0140662">
    <property type="term" value="F:ATP-dependent protein folding chaperone"/>
    <property type="evidence" value="ECO:0007669"/>
    <property type="project" value="InterPro"/>
</dbReference>
<organism evidence="8 9">
    <name type="scientific">Drosophila madeirensis</name>
    <name type="common">Fruit fly</name>
    <dbReference type="NCBI Taxonomy" id="30013"/>
    <lineage>
        <taxon>Eukaryota</taxon>
        <taxon>Metazoa</taxon>
        <taxon>Ecdysozoa</taxon>
        <taxon>Arthropoda</taxon>
        <taxon>Hexapoda</taxon>
        <taxon>Insecta</taxon>
        <taxon>Pterygota</taxon>
        <taxon>Neoptera</taxon>
        <taxon>Endopterygota</taxon>
        <taxon>Diptera</taxon>
        <taxon>Brachycera</taxon>
        <taxon>Muscomorpha</taxon>
        <taxon>Ephydroidea</taxon>
        <taxon>Drosophilidae</taxon>
        <taxon>Drosophila</taxon>
        <taxon>Sophophora</taxon>
    </lineage>
</organism>
<feature type="region of interest" description="Disordered" evidence="7">
    <location>
        <begin position="614"/>
        <end position="645"/>
    </location>
</feature>
<evidence type="ECO:0000313" key="9">
    <source>
        <dbReference type="Proteomes" id="UP001500889"/>
    </source>
</evidence>
<dbReference type="PRINTS" id="PR00301">
    <property type="entry name" value="HEATSHOCK70"/>
</dbReference>
<keyword evidence="2 6" id="KW-0547">Nucleotide-binding</keyword>
<evidence type="ECO:0000256" key="1">
    <source>
        <dbReference type="ARBA" id="ARBA00007381"/>
    </source>
</evidence>
<dbReference type="GO" id="GO:0005524">
    <property type="term" value="F:ATP binding"/>
    <property type="evidence" value="ECO:0007669"/>
    <property type="project" value="UniProtKB-KW"/>
</dbReference>
<name>A0AAU9FME0_DROMD</name>
<accession>A0AAU9FME0</accession>
<dbReference type="PANTHER" id="PTHR19375">
    <property type="entry name" value="HEAT SHOCK PROTEIN 70KDA"/>
    <property type="match status" value="1"/>
</dbReference>
<proteinExistence type="inferred from homology"/>
<dbReference type="FunFam" id="3.30.30.30:FF:000001">
    <property type="entry name" value="heat shock 70 kDa protein-like"/>
    <property type="match status" value="1"/>
</dbReference>
<dbReference type="SUPFAM" id="SSF53067">
    <property type="entry name" value="Actin-like ATPase domain"/>
    <property type="match status" value="2"/>
</dbReference>
<dbReference type="Proteomes" id="UP001500889">
    <property type="component" value="Chromosome J"/>
</dbReference>
<dbReference type="Gene3D" id="2.60.34.10">
    <property type="entry name" value="Substrate Binding Domain Of DNAk, Chain A, domain 1"/>
    <property type="match status" value="1"/>
</dbReference>
<dbReference type="SUPFAM" id="SSF100934">
    <property type="entry name" value="Heat shock protein 70kD (HSP70), C-terminal subdomain"/>
    <property type="match status" value="1"/>
</dbReference>
<evidence type="ECO:0000256" key="2">
    <source>
        <dbReference type="ARBA" id="ARBA00022741"/>
    </source>
</evidence>
<dbReference type="InterPro" id="IPR029047">
    <property type="entry name" value="HSP70_peptide-bd_sf"/>
</dbReference>
<dbReference type="InterPro" id="IPR043129">
    <property type="entry name" value="ATPase_NBD"/>
</dbReference>